<feature type="compositionally biased region" description="Polar residues" evidence="1">
    <location>
        <begin position="79"/>
        <end position="107"/>
    </location>
</feature>
<reference evidence="2 3" key="1">
    <citation type="journal article" date="2019" name="Sci. Rep.">
        <title>Orb-weaving spider Araneus ventricosus genome elucidates the spidroin gene catalogue.</title>
        <authorList>
            <person name="Kono N."/>
            <person name="Nakamura H."/>
            <person name="Ohtoshi R."/>
            <person name="Moran D.A.P."/>
            <person name="Shinohara A."/>
            <person name="Yoshida Y."/>
            <person name="Fujiwara M."/>
            <person name="Mori M."/>
            <person name="Tomita M."/>
            <person name="Arakawa K."/>
        </authorList>
    </citation>
    <scope>NUCLEOTIDE SEQUENCE [LARGE SCALE GENOMIC DNA]</scope>
</reference>
<comment type="caution">
    <text evidence="2">The sequence shown here is derived from an EMBL/GenBank/DDBJ whole genome shotgun (WGS) entry which is preliminary data.</text>
</comment>
<evidence type="ECO:0000313" key="2">
    <source>
        <dbReference type="EMBL" id="GBM40610.1"/>
    </source>
</evidence>
<dbReference type="EMBL" id="BGPR01096026">
    <property type="protein sequence ID" value="GBM40610.1"/>
    <property type="molecule type" value="Genomic_DNA"/>
</dbReference>
<feature type="region of interest" description="Disordered" evidence="1">
    <location>
        <begin position="66"/>
        <end position="107"/>
    </location>
</feature>
<dbReference type="AlphaFoldDB" id="A0A4Y2FGE4"/>
<evidence type="ECO:0000313" key="3">
    <source>
        <dbReference type="Proteomes" id="UP000499080"/>
    </source>
</evidence>
<accession>A0A4Y2FGE4</accession>
<protein>
    <submittedName>
        <fullName evidence="2">Uncharacterized protein</fullName>
    </submittedName>
</protein>
<organism evidence="2 3">
    <name type="scientific">Araneus ventricosus</name>
    <name type="common">Orbweaver spider</name>
    <name type="synonym">Epeira ventricosa</name>
    <dbReference type="NCBI Taxonomy" id="182803"/>
    <lineage>
        <taxon>Eukaryota</taxon>
        <taxon>Metazoa</taxon>
        <taxon>Ecdysozoa</taxon>
        <taxon>Arthropoda</taxon>
        <taxon>Chelicerata</taxon>
        <taxon>Arachnida</taxon>
        <taxon>Araneae</taxon>
        <taxon>Araneomorphae</taxon>
        <taxon>Entelegynae</taxon>
        <taxon>Araneoidea</taxon>
        <taxon>Araneidae</taxon>
        <taxon>Araneus</taxon>
    </lineage>
</organism>
<evidence type="ECO:0000256" key="1">
    <source>
        <dbReference type="SAM" id="MobiDB-lite"/>
    </source>
</evidence>
<sequence>MNEAQQELLKEFGDDCICIDGTHGLNNYDFQLITLLLPILETSKMISFLLQLRQVQAYRLRLRPRFKPDTGKKSKMVASKSSPGLQSRSESTEPHNLSSDEPPSSIY</sequence>
<gene>
    <name evidence="2" type="ORF">AVEN_86277_1</name>
</gene>
<dbReference type="OrthoDB" id="6782111at2759"/>
<keyword evidence="3" id="KW-1185">Reference proteome</keyword>
<dbReference type="Proteomes" id="UP000499080">
    <property type="component" value="Unassembled WGS sequence"/>
</dbReference>
<proteinExistence type="predicted"/>
<name>A0A4Y2FGE4_ARAVE</name>